<dbReference type="Proteomes" id="UP000323242">
    <property type="component" value="Unassembled WGS sequence"/>
</dbReference>
<name>A0A5D4JM19_9ACTN</name>
<dbReference type="InterPro" id="IPR024455">
    <property type="entry name" value="Phage_capsid"/>
</dbReference>
<dbReference type="InterPro" id="IPR054612">
    <property type="entry name" value="Phage_capsid-like_C"/>
</dbReference>
<dbReference type="RefSeq" id="WP_030588292.1">
    <property type="nucleotide sequence ID" value="NZ_VSZQ01000007.1"/>
</dbReference>
<evidence type="ECO:0000259" key="2">
    <source>
        <dbReference type="Pfam" id="PF05065"/>
    </source>
</evidence>
<protein>
    <submittedName>
        <fullName evidence="3">Phage major capsid protein</fullName>
    </submittedName>
</protein>
<comment type="subcellular location">
    <subcellularLocation>
        <location evidence="1">Virion</location>
    </subcellularLocation>
</comment>
<reference evidence="3 4" key="1">
    <citation type="submission" date="2019-08" db="EMBL/GenBank/DDBJ databases">
        <title>Draft genome for granaticin producer strain Streptomyces parvus C05.</title>
        <authorList>
            <person name="Gonzalez-Pimentel J.L."/>
        </authorList>
    </citation>
    <scope>NUCLEOTIDE SEQUENCE [LARGE SCALE GENOMIC DNA]</scope>
    <source>
        <strain evidence="3 4">C05</strain>
    </source>
</reference>
<dbReference type="Pfam" id="PF05065">
    <property type="entry name" value="Phage_capsid"/>
    <property type="match status" value="1"/>
</dbReference>
<dbReference type="Gene3D" id="3.30.2320.10">
    <property type="entry name" value="hypothetical protein PF0899 domain"/>
    <property type="match status" value="1"/>
</dbReference>
<dbReference type="EMBL" id="VSZQ01000007">
    <property type="protein sequence ID" value="TYR66168.1"/>
    <property type="molecule type" value="Genomic_DNA"/>
</dbReference>
<keyword evidence="4" id="KW-1185">Reference proteome</keyword>
<organism evidence="3 4">
    <name type="scientific">Streptomyces parvus</name>
    <dbReference type="NCBI Taxonomy" id="66428"/>
    <lineage>
        <taxon>Bacteria</taxon>
        <taxon>Bacillati</taxon>
        <taxon>Actinomycetota</taxon>
        <taxon>Actinomycetes</taxon>
        <taxon>Kitasatosporales</taxon>
        <taxon>Streptomycetaceae</taxon>
        <taxon>Streptomyces</taxon>
    </lineage>
</organism>
<accession>A0A5D4JM19</accession>
<evidence type="ECO:0000313" key="3">
    <source>
        <dbReference type="EMBL" id="TYR66168.1"/>
    </source>
</evidence>
<dbReference type="NCBIfam" id="TIGR01554">
    <property type="entry name" value="major_cap_HK97"/>
    <property type="match status" value="1"/>
</dbReference>
<comment type="caution">
    <text evidence="3">The sequence shown here is derived from an EMBL/GenBank/DDBJ whole genome shotgun (WGS) entry which is preliminary data.</text>
</comment>
<dbReference type="SUPFAM" id="SSF56563">
    <property type="entry name" value="Major capsid protein gp5"/>
    <property type="match status" value="1"/>
</dbReference>
<evidence type="ECO:0000256" key="1">
    <source>
        <dbReference type="ARBA" id="ARBA00004328"/>
    </source>
</evidence>
<feature type="domain" description="Phage capsid-like C-terminal" evidence="2">
    <location>
        <begin position="167"/>
        <end position="439"/>
    </location>
</feature>
<gene>
    <name evidence="3" type="ORF">FY004_02350</name>
</gene>
<evidence type="ECO:0000313" key="4">
    <source>
        <dbReference type="Proteomes" id="UP000323242"/>
    </source>
</evidence>
<dbReference type="Gene3D" id="3.30.2400.10">
    <property type="entry name" value="Major capsid protein gp5"/>
    <property type="match status" value="1"/>
</dbReference>
<dbReference type="AlphaFoldDB" id="A0A5D4JM19"/>
<proteinExistence type="predicted"/>
<sequence>MSRTTLPTAASLNERQAGQTFKQHYDAVRQAQTDRLAAMQTLTDNAGVAGRSLLASEQREFDAHDDEVRRIGIILRRLDNSPENQVDRSQIVIASGDPGVRTTAPELPLLTRGQSFADWTARSSHGAPQPAQDVRLGALLRTWVTGRRDGLNDSELRAMAEGTATAGGHLVPTPTAGQLIDRARNVSRVFQAGATTVPMDSQTLKVPRLTGSSAPAWRNENAAIAEGDLTLDAVTLTARSMAFLVKMSRELIEDSDPSIVGVVERDLAAQVALELDRVALRGTGTAPQPRGVLNQTGVTVTTHGANGALIAADGFNYDALIDAQAAIRAFNHEPTGVITAPRTEQGLAKLKDAEGRYLQPPAGLLTRYPTNQVPIDLTVGTSTDCSEVYTGDWAQLYFGLRTGPMTIQLVERYADTGQVALLIWMRGDIALAHGEAFAVDTGVRG</sequence>